<dbReference type="InterPro" id="IPR036388">
    <property type="entry name" value="WH-like_DNA-bd_sf"/>
</dbReference>
<dbReference type="GO" id="GO:0003700">
    <property type="term" value="F:DNA-binding transcription factor activity"/>
    <property type="evidence" value="ECO:0007669"/>
    <property type="project" value="InterPro"/>
</dbReference>
<dbReference type="NCBIfam" id="NF007720">
    <property type="entry name" value="PRK10411.1"/>
    <property type="match status" value="1"/>
</dbReference>
<dbReference type="KEGG" id="ctu:CTU_35950"/>
<dbReference type="InterPro" id="IPR018356">
    <property type="entry name" value="Tscrpt_reg_HTH_DeoR_CS"/>
</dbReference>
<keyword evidence="1" id="KW-0805">Transcription regulation</keyword>
<evidence type="ECO:0000259" key="4">
    <source>
        <dbReference type="PROSITE" id="PS51000"/>
    </source>
</evidence>
<sequence>MSSSSLSKRPLRVVPHAALAEIIRIFCISGAGRFSFSRACCNNEQQATQTRYRRSSRMKHERQQKIIRLLWAHEALTTQALASRLAVSHETIRRDLSELQRAGKILRSHGRARVLRRDVQSHDDPFQARLKSHHAHKLDIARNALNWLDAGMVVALDASTTCWYLARQLPDVPLTIFTNSVRVGQEVARREQITLISTGGILHRQAACYENPSLPALLKHIDIDLFLFSCQGIDEAGGIWDARSWNAEYKTLLLRRAAQSLLLIDRSKRNRTGEVQIGTLEQVTEVITQEENGGQKAGALLVG</sequence>
<reference evidence="6" key="2">
    <citation type="journal article" date="2011" name="J. Bacteriol.">
        <title>Complete genome sequence of Cronobacter turicensis LMG 23827, a food-borne pathogen causing deaths in neonates.</title>
        <authorList>
            <person name="Stephan R."/>
            <person name="Lehner A."/>
            <person name="Tischler P."/>
            <person name="Rattei T."/>
        </authorList>
    </citation>
    <scope>NUCLEOTIDE SEQUENCE [LARGE SCALE GENOMIC DNA]</scope>
    <source>
        <strain evidence="6">DSM 18703 / CCUG 55852 / LMG 23827 / z3032</strain>
    </source>
</reference>
<evidence type="ECO:0000313" key="5">
    <source>
        <dbReference type="EMBL" id="CBA33802.1"/>
    </source>
</evidence>
<dbReference type="GO" id="GO:0003677">
    <property type="term" value="F:DNA binding"/>
    <property type="evidence" value="ECO:0007669"/>
    <property type="project" value="UniProtKB-KW"/>
</dbReference>
<dbReference type="Pfam" id="PF00455">
    <property type="entry name" value="DeoRC"/>
    <property type="match status" value="1"/>
</dbReference>
<evidence type="ECO:0000256" key="3">
    <source>
        <dbReference type="ARBA" id="ARBA00023163"/>
    </source>
</evidence>
<dbReference type="InterPro" id="IPR037171">
    <property type="entry name" value="NagB/RpiA_transferase-like"/>
</dbReference>
<dbReference type="InterPro" id="IPR014036">
    <property type="entry name" value="DeoR-like_C"/>
</dbReference>
<feature type="domain" description="HTH deoR-type" evidence="4">
    <location>
        <begin position="59"/>
        <end position="114"/>
    </location>
</feature>
<keyword evidence="3" id="KW-0804">Transcription</keyword>
<evidence type="ECO:0000256" key="1">
    <source>
        <dbReference type="ARBA" id="ARBA00023015"/>
    </source>
</evidence>
<dbReference type="Proteomes" id="UP000002069">
    <property type="component" value="Chromosome"/>
</dbReference>
<dbReference type="PROSITE" id="PS00894">
    <property type="entry name" value="HTH_DEOR_1"/>
    <property type="match status" value="1"/>
</dbReference>
<evidence type="ECO:0000256" key="2">
    <source>
        <dbReference type="ARBA" id="ARBA00023125"/>
    </source>
</evidence>
<organism evidence="5 6">
    <name type="scientific">Cronobacter turicensis (strain DSM 18703 / CCUG 55852 / LMG 23827 / z3032)</name>
    <dbReference type="NCBI Taxonomy" id="693216"/>
    <lineage>
        <taxon>Bacteria</taxon>
        <taxon>Pseudomonadati</taxon>
        <taxon>Pseudomonadota</taxon>
        <taxon>Gammaproteobacteria</taxon>
        <taxon>Enterobacterales</taxon>
        <taxon>Enterobacteriaceae</taxon>
        <taxon>Cronobacter</taxon>
    </lineage>
</organism>
<accession>C9Y0K1</accession>
<dbReference type="InterPro" id="IPR050313">
    <property type="entry name" value="Carb_Metab_HTH_regulators"/>
</dbReference>
<dbReference type="AlphaFoldDB" id="C9Y0K1"/>
<dbReference type="PATRIC" id="fig|693216.3.peg.3400"/>
<reference evidence="5 6" key="1">
    <citation type="journal article" date="2010" name="J. Bacteriol.">
        <title>Complete Genome Sequence of Cronobacter turicensis LMG 23827, a foodborne pathogen causing deaths in neonates.</title>
        <authorList>
            <person name="Stephan R."/>
            <person name="Lehner A."/>
            <person name="Tischler P."/>
            <person name="Rattei T."/>
        </authorList>
    </citation>
    <scope>NUCLEOTIDE SEQUENCE [LARGE SCALE GENOMIC DNA]</scope>
    <source>
        <strain evidence="6">DSM 18703 / CCUG 55852 / LMG 23827 / z3032</strain>
    </source>
</reference>
<proteinExistence type="predicted"/>
<evidence type="ECO:0000313" key="6">
    <source>
        <dbReference type="Proteomes" id="UP000002069"/>
    </source>
</evidence>
<dbReference type="InterPro" id="IPR001034">
    <property type="entry name" value="DeoR_HTH"/>
</dbReference>
<dbReference type="Gene3D" id="1.10.10.10">
    <property type="entry name" value="Winged helix-like DNA-binding domain superfamily/Winged helix DNA-binding domain"/>
    <property type="match status" value="1"/>
</dbReference>
<keyword evidence="6" id="KW-1185">Reference proteome</keyword>
<dbReference type="HOGENOM" id="CLU_060699_1_2_6"/>
<dbReference type="SUPFAM" id="SSF46785">
    <property type="entry name" value="Winged helix' DNA-binding domain"/>
    <property type="match status" value="1"/>
</dbReference>
<dbReference type="PANTHER" id="PTHR30363:SF49">
    <property type="entry name" value="L-FUCOSE OPERON ACTIVATOR"/>
    <property type="match status" value="1"/>
</dbReference>
<protein>
    <submittedName>
        <fullName evidence="5">L-fucose operon activator</fullName>
    </submittedName>
</protein>
<dbReference type="PANTHER" id="PTHR30363">
    <property type="entry name" value="HTH-TYPE TRANSCRIPTIONAL REGULATOR SRLR-RELATED"/>
    <property type="match status" value="1"/>
</dbReference>
<dbReference type="SMART" id="SM00420">
    <property type="entry name" value="HTH_DEOR"/>
    <property type="match status" value="1"/>
</dbReference>
<name>C9Y0K1_CROTZ</name>
<dbReference type="InterPro" id="IPR036390">
    <property type="entry name" value="WH_DNA-bd_sf"/>
</dbReference>
<dbReference type="PRINTS" id="PR00037">
    <property type="entry name" value="HTHLACR"/>
</dbReference>
<dbReference type="PROSITE" id="PS51000">
    <property type="entry name" value="HTH_DEOR_2"/>
    <property type="match status" value="1"/>
</dbReference>
<dbReference type="EMBL" id="FN543093">
    <property type="protein sequence ID" value="CBA33802.1"/>
    <property type="molecule type" value="Genomic_DNA"/>
</dbReference>
<dbReference type="SUPFAM" id="SSF100950">
    <property type="entry name" value="NagB/RpiA/CoA transferase-like"/>
    <property type="match status" value="1"/>
</dbReference>
<keyword evidence="2" id="KW-0238">DNA-binding</keyword>
<dbReference type="Pfam" id="PF08220">
    <property type="entry name" value="HTH_DeoR"/>
    <property type="match status" value="1"/>
</dbReference>
<gene>
    <name evidence="5" type="primary">fucR</name>
    <name evidence="5" type="ordered locus">Ctu_35950</name>
</gene>
<dbReference type="SMART" id="SM01134">
    <property type="entry name" value="DeoRC"/>
    <property type="match status" value="1"/>
</dbReference>